<comment type="similarity">
    <text evidence="2">Belongs to the SNAP family.</text>
</comment>
<dbReference type="SUPFAM" id="SSF48452">
    <property type="entry name" value="TPR-like"/>
    <property type="match status" value="1"/>
</dbReference>
<evidence type="ECO:0000256" key="4">
    <source>
        <dbReference type="ARBA" id="ARBA00022892"/>
    </source>
</evidence>
<dbReference type="PANTHER" id="PTHR13768">
    <property type="entry name" value="SOLUBLE NSF ATTACHMENT PROTEIN SNAP"/>
    <property type="match status" value="1"/>
</dbReference>
<dbReference type="InterPro" id="IPR000744">
    <property type="entry name" value="NSF_attach"/>
</dbReference>
<dbReference type="GO" id="GO:0005774">
    <property type="term" value="C:vacuolar membrane"/>
    <property type="evidence" value="ECO:0007669"/>
    <property type="project" value="TreeGrafter"/>
</dbReference>
<comment type="subcellular location">
    <subcellularLocation>
        <location evidence="1">Membrane</location>
        <topology evidence="1">Peripheral membrane protein</topology>
    </subcellularLocation>
</comment>
<dbReference type="OrthoDB" id="9984275at2759"/>
<keyword evidence="3" id="KW-0813">Transport</keyword>
<keyword evidence="6" id="KW-0472">Membrane</keyword>
<name>A0A0C2IIX3_THEKT</name>
<dbReference type="GO" id="GO:0006886">
    <property type="term" value="P:intracellular protein transport"/>
    <property type="evidence" value="ECO:0007669"/>
    <property type="project" value="InterPro"/>
</dbReference>
<dbReference type="GO" id="GO:0005483">
    <property type="term" value="F:soluble NSF attachment protein activity"/>
    <property type="evidence" value="ECO:0007669"/>
    <property type="project" value="TreeGrafter"/>
</dbReference>
<evidence type="ECO:0000256" key="5">
    <source>
        <dbReference type="ARBA" id="ARBA00022927"/>
    </source>
</evidence>
<comment type="caution">
    <text evidence="9">The sequence shown here is derived from an EMBL/GenBank/DDBJ whole genome shotgun (WGS) entry which is preliminary data.</text>
</comment>
<evidence type="ECO:0000313" key="9">
    <source>
        <dbReference type="EMBL" id="KII65294.1"/>
    </source>
</evidence>
<evidence type="ECO:0000256" key="2">
    <source>
        <dbReference type="ARBA" id="ARBA00010050"/>
    </source>
</evidence>
<dbReference type="Gene3D" id="1.25.40.10">
    <property type="entry name" value="Tetratricopeptide repeat domain"/>
    <property type="match status" value="1"/>
</dbReference>
<proteinExistence type="inferred from homology"/>
<keyword evidence="10" id="KW-1185">Reference proteome</keyword>
<dbReference type="EMBL" id="JWZT01003910">
    <property type="protein sequence ID" value="KII65294.1"/>
    <property type="molecule type" value="Genomic_DNA"/>
</dbReference>
<accession>A0A0C2IIX3</accession>
<dbReference type="Pfam" id="PF14938">
    <property type="entry name" value="SNAP"/>
    <property type="match status" value="1"/>
</dbReference>
<evidence type="ECO:0000313" key="10">
    <source>
        <dbReference type="Proteomes" id="UP000031668"/>
    </source>
</evidence>
<keyword evidence="4" id="KW-0931">ER-Golgi transport</keyword>
<organism evidence="9 10">
    <name type="scientific">Thelohanellus kitauei</name>
    <name type="common">Myxosporean</name>
    <dbReference type="NCBI Taxonomy" id="669202"/>
    <lineage>
        <taxon>Eukaryota</taxon>
        <taxon>Metazoa</taxon>
        <taxon>Cnidaria</taxon>
        <taxon>Myxozoa</taxon>
        <taxon>Myxosporea</taxon>
        <taxon>Bivalvulida</taxon>
        <taxon>Platysporina</taxon>
        <taxon>Myxobolidae</taxon>
        <taxon>Thelohanellus</taxon>
    </lineage>
</organism>
<reference evidence="9 10" key="1">
    <citation type="journal article" date="2014" name="Genome Biol. Evol.">
        <title>The genome of the myxosporean Thelohanellus kitauei shows adaptations to nutrient acquisition within its fish host.</title>
        <authorList>
            <person name="Yang Y."/>
            <person name="Xiong J."/>
            <person name="Zhou Z."/>
            <person name="Huo F."/>
            <person name="Miao W."/>
            <person name="Ran C."/>
            <person name="Liu Y."/>
            <person name="Zhang J."/>
            <person name="Feng J."/>
            <person name="Wang M."/>
            <person name="Wang M."/>
            <person name="Wang L."/>
            <person name="Yao B."/>
        </authorList>
    </citation>
    <scope>NUCLEOTIDE SEQUENCE [LARGE SCALE GENOMIC DNA]</scope>
    <source>
        <strain evidence="9">Wuqing</strain>
    </source>
</reference>
<evidence type="ECO:0000256" key="1">
    <source>
        <dbReference type="ARBA" id="ARBA00004170"/>
    </source>
</evidence>
<dbReference type="InterPro" id="IPR011990">
    <property type="entry name" value="TPR-like_helical_dom_sf"/>
</dbReference>
<dbReference type="PANTHER" id="PTHR13768:SF2">
    <property type="entry name" value="GAMMA-SOLUBLE NSF ATTACHMENT PROTEIN"/>
    <property type="match status" value="1"/>
</dbReference>
<gene>
    <name evidence="9" type="ORF">RF11_02714</name>
</gene>
<evidence type="ECO:0000256" key="7">
    <source>
        <dbReference type="ARBA" id="ARBA00040047"/>
    </source>
</evidence>
<dbReference type="AlphaFoldDB" id="A0A0C2IIX3"/>
<evidence type="ECO:0000256" key="8">
    <source>
        <dbReference type="ARBA" id="ARBA00042485"/>
    </source>
</evidence>
<keyword evidence="5" id="KW-0653">Protein transport</keyword>
<dbReference type="GO" id="GO:0019905">
    <property type="term" value="F:syntaxin binding"/>
    <property type="evidence" value="ECO:0007669"/>
    <property type="project" value="TreeGrafter"/>
</dbReference>
<dbReference type="GO" id="GO:0031201">
    <property type="term" value="C:SNARE complex"/>
    <property type="evidence" value="ECO:0007669"/>
    <property type="project" value="TreeGrafter"/>
</dbReference>
<evidence type="ECO:0000256" key="6">
    <source>
        <dbReference type="ARBA" id="ARBA00023136"/>
    </source>
</evidence>
<evidence type="ECO:0000256" key="3">
    <source>
        <dbReference type="ARBA" id="ARBA00022448"/>
    </source>
</evidence>
<protein>
    <recommendedName>
        <fullName evidence="7">Gamma-soluble NSF attachment protein</fullName>
    </recommendedName>
    <alternativeName>
        <fullName evidence="8">N-ethylmaleimide-sensitive factor attachment protein gamma</fullName>
    </alternativeName>
</protein>
<dbReference type="GO" id="GO:0016192">
    <property type="term" value="P:vesicle-mediated transport"/>
    <property type="evidence" value="ECO:0007669"/>
    <property type="project" value="UniProtKB-KW"/>
</dbReference>
<dbReference type="Proteomes" id="UP000031668">
    <property type="component" value="Unassembled WGS sequence"/>
</dbReference>
<sequence length="265" mass="30353">MPDESSEVNRIFAEGKRLANITKDQCDPDQFICKKNKALRLCLKAGRIFAKEGQYAKAGQAFSKAGNVAKNDLQNYMVAMHSYDQAGNCTLKSEPDGAPIKYERAVEMLIKMGDDKGVIEYTEEVATKLSHPRIRKELLTEFYENVLQIHEESSPKDLLNRYKIHHGEYFFSMRNYSRSMKLFKELVLANVGKDYDKEITEPCLIYSCLMAILTKGDEALKYIGLFCSKFKDFKESPQYLLIIRILKSIQNQNFDELADAVCHNA</sequence>